<dbReference type="EMBL" id="VNHC01000001">
    <property type="protein sequence ID" value="TVV33000.1"/>
    <property type="molecule type" value="Genomic_DNA"/>
</dbReference>
<dbReference type="InterPro" id="IPR036779">
    <property type="entry name" value="LysM_dom_sf"/>
</dbReference>
<dbReference type="Pfam" id="PF01476">
    <property type="entry name" value="LysM"/>
    <property type="match status" value="1"/>
</dbReference>
<evidence type="ECO:0000256" key="1">
    <source>
        <dbReference type="SAM" id="MobiDB-lite"/>
    </source>
</evidence>
<protein>
    <recommendedName>
        <fullName evidence="3">LysM domain-containing protein</fullName>
    </recommendedName>
</protein>
<keyword evidence="2" id="KW-0732">Signal</keyword>
<dbReference type="InterPro" id="IPR018392">
    <property type="entry name" value="LysM"/>
</dbReference>
<gene>
    <name evidence="4" type="ORF">FO435_00090</name>
</gene>
<feature type="compositionally biased region" description="Polar residues" evidence="1">
    <location>
        <begin position="322"/>
        <end position="335"/>
    </location>
</feature>
<feature type="region of interest" description="Disordered" evidence="1">
    <location>
        <begin position="237"/>
        <end position="419"/>
    </location>
</feature>
<evidence type="ECO:0000313" key="4">
    <source>
        <dbReference type="EMBL" id="TVV33000.1"/>
    </source>
</evidence>
<dbReference type="PROSITE" id="PS51782">
    <property type="entry name" value="LYSM"/>
    <property type="match status" value="1"/>
</dbReference>
<feature type="domain" description="LysM" evidence="3">
    <location>
        <begin position="98"/>
        <end position="142"/>
    </location>
</feature>
<feature type="signal peptide" evidence="2">
    <location>
        <begin position="1"/>
        <end position="40"/>
    </location>
</feature>
<evidence type="ECO:0000259" key="3">
    <source>
        <dbReference type="PROSITE" id="PS51782"/>
    </source>
</evidence>
<dbReference type="CDD" id="cd00118">
    <property type="entry name" value="LysM"/>
    <property type="match status" value="1"/>
</dbReference>
<name>A0A9Q8N9Q7_9LACO</name>
<accession>A0A9Q8N9Q7</accession>
<dbReference type="AlphaFoldDB" id="A0A9Q8N9Q7"/>
<organism evidence="4 5">
    <name type="scientific">Weissella cibaria</name>
    <dbReference type="NCBI Taxonomy" id="137591"/>
    <lineage>
        <taxon>Bacteria</taxon>
        <taxon>Bacillati</taxon>
        <taxon>Bacillota</taxon>
        <taxon>Bacilli</taxon>
        <taxon>Lactobacillales</taxon>
        <taxon>Lactobacillaceae</taxon>
        <taxon>Weissella</taxon>
    </lineage>
</organism>
<sequence length="527" mass="54134">MSLIINPAKLFKSGKFMMTAAATIAVVASATATTLTSVNADDSATSQKVEPSENHTYKGQEYDAPIRVETHDIWTANSESVIADNMSKQGIKSVDQLPDYKVVWGDTLSTIAAHFHVSTDELVQRFNIADANYIAAGITMKNQVNINALESQIVHDAQWNGEYNAKVAASQASDAAQSTGASDVANAQANATVATPDATPTVQAPVANTDVPAQAAQSSDTHVGGASDVINNIADGAKTNQTPVATPATEAPAEAQKPEAQTPKTDAPAPTTNTDKGADTNIGNASDVIKGVDDGKDTPAAQPAPVEAQKPASEAPKADAPATNTDKGNDTNIGNASDVMNGVDNGKDTPADKPASAAPVEAQTPASETPKTDVPAGSESATPTAPATPVETQSPASEAPVANDKPEAQAPTNTTVPANPVDGSTFIALSPSSNGSFGGSYGPLTYHTSFSGISVSDLTHGAQQGLWLDTNGNALNPYYPVEIFYTKQDVDNLVTRYNDAQTPVPGTELERPDQLVGGASGVMNSIG</sequence>
<evidence type="ECO:0000313" key="5">
    <source>
        <dbReference type="Proteomes" id="UP000320012"/>
    </source>
</evidence>
<proteinExistence type="predicted"/>
<dbReference type="Gene3D" id="3.10.350.10">
    <property type="entry name" value="LysM domain"/>
    <property type="match status" value="1"/>
</dbReference>
<dbReference type="RefSeq" id="WP_145463340.1">
    <property type="nucleotide sequence ID" value="NZ_VNHC01000001.1"/>
</dbReference>
<reference evidence="4 5" key="1">
    <citation type="submission" date="2019-07" db="EMBL/GenBank/DDBJ databases">
        <title>Genome sequence of Weissella cibaria GK1.</title>
        <authorList>
            <person name="Choi H.-J."/>
        </authorList>
    </citation>
    <scope>NUCLEOTIDE SEQUENCE [LARGE SCALE GENOMIC DNA]</scope>
    <source>
        <strain evidence="4 5">GK1</strain>
    </source>
</reference>
<dbReference type="Proteomes" id="UP000320012">
    <property type="component" value="Unassembled WGS sequence"/>
</dbReference>
<feature type="chain" id="PRO_5040398266" description="LysM domain-containing protein" evidence="2">
    <location>
        <begin position="41"/>
        <end position="527"/>
    </location>
</feature>
<comment type="caution">
    <text evidence="4">The sequence shown here is derived from an EMBL/GenBank/DDBJ whole genome shotgun (WGS) entry which is preliminary data.</text>
</comment>
<feature type="compositionally biased region" description="Low complexity" evidence="1">
    <location>
        <begin position="241"/>
        <end position="263"/>
    </location>
</feature>
<evidence type="ECO:0000256" key="2">
    <source>
        <dbReference type="SAM" id="SignalP"/>
    </source>
</evidence>